<protein>
    <submittedName>
        <fullName evidence="1">Uncharacterized protein</fullName>
    </submittedName>
</protein>
<organism evidence="1 2">
    <name type="scientific">Paramuricea clavata</name>
    <name type="common">Red gorgonian</name>
    <name type="synonym">Violescent sea-whip</name>
    <dbReference type="NCBI Taxonomy" id="317549"/>
    <lineage>
        <taxon>Eukaryota</taxon>
        <taxon>Metazoa</taxon>
        <taxon>Cnidaria</taxon>
        <taxon>Anthozoa</taxon>
        <taxon>Octocorallia</taxon>
        <taxon>Malacalcyonacea</taxon>
        <taxon>Plexauridae</taxon>
        <taxon>Paramuricea</taxon>
    </lineage>
</organism>
<reference evidence="1" key="1">
    <citation type="submission" date="2020-04" db="EMBL/GenBank/DDBJ databases">
        <authorList>
            <person name="Alioto T."/>
            <person name="Alioto T."/>
            <person name="Gomez Garrido J."/>
        </authorList>
    </citation>
    <scope>NUCLEOTIDE SEQUENCE</scope>
    <source>
        <strain evidence="1">A484AB</strain>
    </source>
</reference>
<dbReference type="AlphaFoldDB" id="A0A6S7GKD8"/>
<feature type="non-terminal residue" evidence="1">
    <location>
        <position position="1"/>
    </location>
</feature>
<accession>A0A6S7GKD8</accession>
<comment type="caution">
    <text evidence="1">The sequence shown here is derived from an EMBL/GenBank/DDBJ whole genome shotgun (WGS) entry which is preliminary data.</text>
</comment>
<sequence>LSKNQLLNIPRLPLPQTSAKAVQLFKTSPAERASISRLRKQFEPKRSLQKSDLKGGDAKLGFMLDDVMNAKASG</sequence>
<name>A0A6S7GKD8_PARCT</name>
<evidence type="ECO:0000313" key="1">
    <source>
        <dbReference type="EMBL" id="CAB3989696.1"/>
    </source>
</evidence>
<dbReference type="EMBL" id="CACRXK020001536">
    <property type="protein sequence ID" value="CAB3989696.1"/>
    <property type="molecule type" value="Genomic_DNA"/>
</dbReference>
<proteinExistence type="predicted"/>
<evidence type="ECO:0000313" key="2">
    <source>
        <dbReference type="Proteomes" id="UP001152795"/>
    </source>
</evidence>
<dbReference type="Proteomes" id="UP001152795">
    <property type="component" value="Unassembled WGS sequence"/>
</dbReference>
<gene>
    <name evidence="1" type="ORF">PACLA_8A085129</name>
</gene>
<keyword evidence="2" id="KW-1185">Reference proteome</keyword>